<gene>
    <name evidence="1" type="ORF">B7C51_12085</name>
</gene>
<dbReference type="Proteomes" id="UP000192727">
    <property type="component" value="Chromosome"/>
</dbReference>
<sequence length="359" mass="40882">MPTVSVSPYLVGEQLAEDVLTGQGNVLMYKGKILTERDIEVLQAFLVSNIPVQNRKGYQEEMKKGEERETGPRFFKKNELTSFEQEYKKAVKSLKKLFASSLGGKPIPVHDFRPYVQTLIDQIGHYNILTFIPPDWTIEDYLFHNSILTGLTSYQLAKWYGISSKELMQVALAGVFHDIGNCKVDQGILQKPGPLEPEEIKEVRKHTVAGYEMLRYVSSLNEGAKLAALQHHEREDGHGYPLGLKGKQIHIYAKIVAIADMYHAMTSQRYHKAACSKYMALESLHNESFGKLHPALVQTFIRKITQFHTGTKVRLNDGRLGEIVFTDQIHPTRPWVNIRGTIINLSIERRIHIEEVLQT</sequence>
<proteinExistence type="predicted"/>
<dbReference type="InterPro" id="IPR003607">
    <property type="entry name" value="HD/PDEase_dom"/>
</dbReference>
<dbReference type="EMBL" id="CP020557">
    <property type="protein sequence ID" value="ARF68393.1"/>
    <property type="molecule type" value="Genomic_DNA"/>
</dbReference>
<evidence type="ECO:0000313" key="1">
    <source>
        <dbReference type="EMBL" id="ARF68393.1"/>
    </source>
</evidence>
<organism evidence="1 2">
    <name type="scientific">Paenibacillus larvae subsp. pulvifaciens</name>
    <dbReference type="NCBI Taxonomy" id="1477"/>
    <lineage>
        <taxon>Bacteria</taxon>
        <taxon>Bacillati</taxon>
        <taxon>Bacillota</taxon>
        <taxon>Bacilli</taxon>
        <taxon>Bacillales</taxon>
        <taxon>Paenibacillaceae</taxon>
        <taxon>Paenibacillus</taxon>
    </lineage>
</organism>
<dbReference type="CDD" id="cd00077">
    <property type="entry name" value="HDc"/>
    <property type="match status" value="1"/>
</dbReference>
<dbReference type="InterPro" id="IPR037522">
    <property type="entry name" value="HD_GYP_dom"/>
</dbReference>
<dbReference type="RefSeq" id="WP_077996394.1">
    <property type="nucleotide sequence ID" value="NZ_CP019794.1"/>
</dbReference>
<dbReference type="GO" id="GO:0016787">
    <property type="term" value="F:hydrolase activity"/>
    <property type="evidence" value="ECO:0007669"/>
    <property type="project" value="UniProtKB-KW"/>
</dbReference>
<accession>A0A1V0USZ2</accession>
<dbReference type="GeneID" id="64216896"/>
<name>A0A1V0USZ2_9BACL</name>
<dbReference type="Gene3D" id="1.10.3210.10">
    <property type="entry name" value="Hypothetical protein af1432"/>
    <property type="match status" value="1"/>
</dbReference>
<dbReference type="SUPFAM" id="SSF109604">
    <property type="entry name" value="HD-domain/PDEase-like"/>
    <property type="match status" value="1"/>
</dbReference>
<dbReference type="PANTHER" id="PTHR43155:SF2">
    <property type="entry name" value="CYCLIC DI-GMP PHOSPHODIESTERASE PA4108"/>
    <property type="match status" value="1"/>
</dbReference>
<reference evidence="1 2" key="1">
    <citation type="submission" date="2017-03" db="EMBL/GenBank/DDBJ databases">
        <title>Paenibacillus larvae genome sequencing.</title>
        <authorList>
            <person name="Dingman D.W."/>
        </authorList>
    </citation>
    <scope>NUCLEOTIDE SEQUENCE [LARGE SCALE GENOMIC DNA]</scope>
    <source>
        <strain evidence="1 2">SAG 10367</strain>
    </source>
</reference>
<evidence type="ECO:0000313" key="2">
    <source>
        <dbReference type="Proteomes" id="UP000192727"/>
    </source>
</evidence>
<protein>
    <submittedName>
        <fullName evidence="1">HD family phosphohydrolase</fullName>
    </submittedName>
</protein>
<dbReference type="PANTHER" id="PTHR43155">
    <property type="entry name" value="CYCLIC DI-GMP PHOSPHODIESTERASE PA4108-RELATED"/>
    <property type="match status" value="1"/>
</dbReference>
<keyword evidence="1" id="KW-0378">Hydrolase</keyword>
<dbReference type="PROSITE" id="PS51832">
    <property type="entry name" value="HD_GYP"/>
    <property type="match status" value="1"/>
</dbReference>
<dbReference type="Pfam" id="PF13487">
    <property type="entry name" value="HD_5"/>
    <property type="match status" value="1"/>
</dbReference>
<dbReference type="AlphaFoldDB" id="A0A1V0USZ2"/>